<dbReference type="PRINTS" id="PR00039">
    <property type="entry name" value="HTHLYSR"/>
</dbReference>
<organism evidence="6 7">
    <name type="scientific">Roseospira goensis</name>
    <dbReference type="NCBI Taxonomy" id="391922"/>
    <lineage>
        <taxon>Bacteria</taxon>
        <taxon>Pseudomonadati</taxon>
        <taxon>Pseudomonadota</taxon>
        <taxon>Alphaproteobacteria</taxon>
        <taxon>Rhodospirillales</taxon>
        <taxon>Rhodospirillaceae</taxon>
        <taxon>Roseospira</taxon>
    </lineage>
</organism>
<evidence type="ECO:0000256" key="4">
    <source>
        <dbReference type="ARBA" id="ARBA00023163"/>
    </source>
</evidence>
<comment type="caution">
    <text evidence="6">The sequence shown here is derived from an EMBL/GenBank/DDBJ whole genome shotgun (WGS) entry which is preliminary data.</text>
</comment>
<dbReference type="GO" id="GO:0003700">
    <property type="term" value="F:DNA-binding transcription factor activity"/>
    <property type="evidence" value="ECO:0007669"/>
    <property type="project" value="InterPro"/>
</dbReference>
<comment type="similarity">
    <text evidence="1">Belongs to the LysR transcriptional regulatory family.</text>
</comment>
<feature type="domain" description="HTH lysR-type" evidence="5">
    <location>
        <begin position="1"/>
        <end position="58"/>
    </location>
</feature>
<protein>
    <submittedName>
        <fullName evidence="6">DNA-binding transcriptional LysR family regulator</fullName>
    </submittedName>
</protein>
<keyword evidence="3 6" id="KW-0238">DNA-binding</keyword>
<sequence length="290" mass="30774">MDTDLLRAFVAVAEHGGFSAAARALHRTQSAVSLQIRRLEEHLGVPVFSRTSRRVSLTEAGGRVLPHARQMLVLQEQALAAAADTRRRRPLRIGLTDEQAEAFLPRALPAFTAAYPDVPVAVTCGLSPLLIDMVAGGRLDLALTVRHHPTPTGAVLADEALVWVAGETWRPTPGAPVPLALNPEGCVYRAQALAVLSGLGRGWRIAYTSQSPTGINVAVRLGLGVTVKARRSVPDGCRILERSEGFPALAPAQVELHRAPAQFDPAMQAMVDILCGQATGDSAIAPTPQP</sequence>
<dbReference type="Proteomes" id="UP000555728">
    <property type="component" value="Unassembled WGS sequence"/>
</dbReference>
<gene>
    <name evidence="6" type="ORF">GGD88_000499</name>
</gene>
<evidence type="ECO:0000259" key="5">
    <source>
        <dbReference type="PROSITE" id="PS50931"/>
    </source>
</evidence>
<dbReference type="Pfam" id="PF00126">
    <property type="entry name" value="HTH_1"/>
    <property type="match status" value="1"/>
</dbReference>
<name>A0A7W6WJS1_9PROT</name>
<dbReference type="InterPro" id="IPR005119">
    <property type="entry name" value="LysR_subst-bd"/>
</dbReference>
<dbReference type="InterPro" id="IPR036388">
    <property type="entry name" value="WH-like_DNA-bd_sf"/>
</dbReference>
<evidence type="ECO:0000256" key="2">
    <source>
        <dbReference type="ARBA" id="ARBA00023015"/>
    </source>
</evidence>
<dbReference type="Gene3D" id="3.40.190.10">
    <property type="entry name" value="Periplasmic binding protein-like II"/>
    <property type="match status" value="2"/>
</dbReference>
<dbReference type="PANTHER" id="PTHR30579:SF7">
    <property type="entry name" value="HTH-TYPE TRANSCRIPTIONAL REGULATOR LRHA-RELATED"/>
    <property type="match status" value="1"/>
</dbReference>
<proteinExistence type="inferred from homology"/>
<dbReference type="GO" id="GO:0003677">
    <property type="term" value="F:DNA binding"/>
    <property type="evidence" value="ECO:0007669"/>
    <property type="project" value="UniProtKB-KW"/>
</dbReference>
<dbReference type="EMBL" id="JACIGI010000003">
    <property type="protein sequence ID" value="MBB4284788.1"/>
    <property type="molecule type" value="Genomic_DNA"/>
</dbReference>
<dbReference type="Gene3D" id="1.10.10.10">
    <property type="entry name" value="Winged helix-like DNA-binding domain superfamily/Winged helix DNA-binding domain"/>
    <property type="match status" value="1"/>
</dbReference>
<evidence type="ECO:0000256" key="3">
    <source>
        <dbReference type="ARBA" id="ARBA00023125"/>
    </source>
</evidence>
<evidence type="ECO:0000256" key="1">
    <source>
        <dbReference type="ARBA" id="ARBA00009437"/>
    </source>
</evidence>
<keyword evidence="7" id="KW-1185">Reference proteome</keyword>
<dbReference type="RefSeq" id="WP_184431371.1">
    <property type="nucleotide sequence ID" value="NZ_JACIGI010000003.1"/>
</dbReference>
<dbReference type="PROSITE" id="PS50931">
    <property type="entry name" value="HTH_LYSR"/>
    <property type="match status" value="1"/>
</dbReference>
<evidence type="ECO:0000313" key="7">
    <source>
        <dbReference type="Proteomes" id="UP000555728"/>
    </source>
</evidence>
<keyword evidence="4" id="KW-0804">Transcription</keyword>
<dbReference type="InterPro" id="IPR036390">
    <property type="entry name" value="WH_DNA-bd_sf"/>
</dbReference>
<dbReference type="SUPFAM" id="SSF53850">
    <property type="entry name" value="Periplasmic binding protein-like II"/>
    <property type="match status" value="1"/>
</dbReference>
<evidence type="ECO:0000313" key="6">
    <source>
        <dbReference type="EMBL" id="MBB4284788.1"/>
    </source>
</evidence>
<reference evidence="6 7" key="1">
    <citation type="submission" date="2020-08" db="EMBL/GenBank/DDBJ databases">
        <title>Genome sequencing of Purple Non-Sulfur Bacteria from various extreme environments.</title>
        <authorList>
            <person name="Mayer M."/>
        </authorList>
    </citation>
    <scope>NUCLEOTIDE SEQUENCE [LARGE SCALE GENOMIC DNA]</scope>
    <source>
        <strain evidence="6 7">JA135</strain>
    </source>
</reference>
<dbReference type="FunFam" id="1.10.10.10:FF:000001">
    <property type="entry name" value="LysR family transcriptional regulator"/>
    <property type="match status" value="1"/>
</dbReference>
<dbReference type="Pfam" id="PF03466">
    <property type="entry name" value="LysR_substrate"/>
    <property type="match status" value="1"/>
</dbReference>
<dbReference type="PANTHER" id="PTHR30579">
    <property type="entry name" value="TRANSCRIPTIONAL REGULATOR"/>
    <property type="match status" value="1"/>
</dbReference>
<dbReference type="AlphaFoldDB" id="A0A7W6WJS1"/>
<dbReference type="SUPFAM" id="SSF46785">
    <property type="entry name" value="Winged helix' DNA-binding domain"/>
    <property type="match status" value="1"/>
</dbReference>
<accession>A0A7W6WJS1</accession>
<dbReference type="InterPro" id="IPR050176">
    <property type="entry name" value="LTTR"/>
</dbReference>
<keyword evidence="2" id="KW-0805">Transcription regulation</keyword>
<dbReference type="InterPro" id="IPR000847">
    <property type="entry name" value="LysR_HTH_N"/>
</dbReference>